<gene>
    <name evidence="3" type="ORF">GCM10022254_71980</name>
</gene>
<reference evidence="4" key="1">
    <citation type="journal article" date="2019" name="Int. J. Syst. Evol. Microbiol.">
        <title>The Global Catalogue of Microorganisms (GCM) 10K type strain sequencing project: providing services to taxonomists for standard genome sequencing and annotation.</title>
        <authorList>
            <consortium name="The Broad Institute Genomics Platform"/>
            <consortium name="The Broad Institute Genome Sequencing Center for Infectious Disease"/>
            <person name="Wu L."/>
            <person name="Ma J."/>
        </authorList>
    </citation>
    <scope>NUCLEOTIDE SEQUENCE [LARGE SCALE GENOMIC DNA]</scope>
    <source>
        <strain evidence="4">JCM 17440</strain>
    </source>
</reference>
<feature type="domain" description="GmrSD restriction endonucleases N-terminal" evidence="2">
    <location>
        <begin position="17"/>
        <end position="224"/>
    </location>
</feature>
<evidence type="ECO:0000256" key="1">
    <source>
        <dbReference type="SAM" id="MobiDB-lite"/>
    </source>
</evidence>
<comment type="caution">
    <text evidence="3">The sequence shown here is derived from an EMBL/GenBank/DDBJ whole genome shotgun (WGS) entry which is preliminary data.</text>
</comment>
<protein>
    <submittedName>
        <fullName evidence="3">DUF262 domain-containing protein</fullName>
    </submittedName>
</protein>
<feature type="compositionally biased region" description="Basic residues" evidence="1">
    <location>
        <begin position="707"/>
        <end position="717"/>
    </location>
</feature>
<keyword evidence="4" id="KW-1185">Reference proteome</keyword>
<feature type="compositionally biased region" description="Basic and acidic residues" evidence="1">
    <location>
        <begin position="718"/>
        <end position="728"/>
    </location>
</feature>
<dbReference type="PANTHER" id="PTHR37292:SF2">
    <property type="entry name" value="DUF262 DOMAIN-CONTAINING PROTEIN"/>
    <property type="match status" value="1"/>
</dbReference>
<evidence type="ECO:0000313" key="3">
    <source>
        <dbReference type="EMBL" id="GAA4241770.1"/>
    </source>
</evidence>
<feature type="region of interest" description="Disordered" evidence="1">
    <location>
        <begin position="642"/>
        <end position="728"/>
    </location>
</feature>
<evidence type="ECO:0000259" key="2">
    <source>
        <dbReference type="Pfam" id="PF03235"/>
    </source>
</evidence>
<dbReference type="EMBL" id="BAABAS010000029">
    <property type="protein sequence ID" value="GAA4241770.1"/>
    <property type="molecule type" value="Genomic_DNA"/>
</dbReference>
<dbReference type="InterPro" id="IPR004919">
    <property type="entry name" value="GmrSD_N"/>
</dbReference>
<dbReference type="Proteomes" id="UP001501710">
    <property type="component" value="Unassembled WGS sequence"/>
</dbReference>
<organism evidence="3 4">
    <name type="scientific">Actinomadura meridiana</name>
    <dbReference type="NCBI Taxonomy" id="559626"/>
    <lineage>
        <taxon>Bacteria</taxon>
        <taxon>Bacillati</taxon>
        <taxon>Actinomycetota</taxon>
        <taxon>Actinomycetes</taxon>
        <taxon>Streptosporangiales</taxon>
        <taxon>Thermomonosporaceae</taxon>
        <taxon>Actinomadura</taxon>
    </lineage>
</organism>
<proteinExistence type="predicted"/>
<sequence length="728" mass="81842">MIVTAMLFRTTDYSVTHLVEAIDRGDVALPDIQRPFVWKATKVRSLFDSMYKGFPVGFLLFWETDAEPGARRIGSGDAVPRNLIVDGQQRLTSLYAVMKGIDVVRENYDRTRIRIAFRPADGRFEVTDAAIEKDPEFVPDISVLWAGRGFHGVVREFIERLGSRRKVSQDEQDRLTEALDRCRDLCNYSFKVMELSRSIDEEQVAEIFVRINSEGVTLNQADFILTMMSVFWEKGRVDLEEFCGGARRPTLDGETAFNWYLRPQPDQLLRVSVALAFRRAVLKQVYQLLRGKGGQGLGRDDQFAVLAEAQSHVLDLGNWHDFLRCLERAGFRGAKMLSSDNAVLFTYAIWLFGRTRFAVPPEQLEAVIARWFFMAHTTGRYSGNFETQAERDFAMLGDLDDGDADGFRAALDRVIDSTLTNDFWTIGLPNALATSASKSPSLSAYLAALNIHDAPVLLSRTSVRTVLDPARTSRTGVRRDHLFPRAHLRDTAQITQTQMSNRIANMTLVERRTSGEDDPARFWAAEIEASGLTEDEILRQRDLHALPDGWEEMGYHDFLSMRQEGMARVIRDAFRLLSDPDYSPDYPAPGGQVTVTSRRAYHGVSVSDLIERGLLEVGATLVDRRPDGEAATAVITSQGLIEIEGEATRRRPPRRSPWAAGETGGSSGTPRSTACCVRWPRSGPSTCGRRARVSPWTDPEGRPGRPAGRRTTRWRRARPGDRPGRPHR</sequence>
<dbReference type="Pfam" id="PF03235">
    <property type="entry name" value="GmrSD_N"/>
    <property type="match status" value="1"/>
</dbReference>
<name>A0ABP8CQQ3_9ACTN</name>
<accession>A0ABP8CQQ3</accession>
<dbReference type="PANTHER" id="PTHR37292">
    <property type="entry name" value="VNG6097C"/>
    <property type="match status" value="1"/>
</dbReference>
<evidence type="ECO:0000313" key="4">
    <source>
        <dbReference type="Proteomes" id="UP001501710"/>
    </source>
</evidence>